<dbReference type="Proteomes" id="UP000553706">
    <property type="component" value="Unassembled WGS sequence"/>
</dbReference>
<keyword evidence="2" id="KW-1185">Reference proteome</keyword>
<evidence type="ECO:0000313" key="2">
    <source>
        <dbReference type="Proteomes" id="UP000553706"/>
    </source>
</evidence>
<dbReference type="EMBL" id="JACHFJ010000001">
    <property type="protein sequence ID" value="MBB5372202.1"/>
    <property type="molecule type" value="Genomic_DNA"/>
</dbReference>
<reference evidence="1 2" key="1">
    <citation type="submission" date="2020-08" db="EMBL/GenBank/DDBJ databases">
        <title>Genomic Encyclopedia of Type Strains, Phase IV (KMG-IV): sequencing the most valuable type-strain genomes for metagenomic binning, comparative biology and taxonomic classification.</title>
        <authorList>
            <person name="Goeker M."/>
        </authorList>
    </citation>
    <scope>NUCLEOTIDE SEQUENCE [LARGE SCALE GENOMIC DNA]</scope>
    <source>
        <strain evidence="1 2">DSM 27026</strain>
    </source>
</reference>
<name>A0A840VPI2_9PROT</name>
<dbReference type="AlphaFoldDB" id="A0A840VPI2"/>
<protein>
    <submittedName>
        <fullName evidence="1">Uncharacterized protein</fullName>
    </submittedName>
</protein>
<comment type="caution">
    <text evidence="1">The sequence shown here is derived from an EMBL/GenBank/DDBJ whole genome shotgun (WGS) entry which is preliminary data.</text>
</comment>
<organism evidence="1 2">
    <name type="scientific">Acidocella aromatica</name>
    <dbReference type="NCBI Taxonomy" id="1303579"/>
    <lineage>
        <taxon>Bacteria</taxon>
        <taxon>Pseudomonadati</taxon>
        <taxon>Pseudomonadota</taxon>
        <taxon>Alphaproteobacteria</taxon>
        <taxon>Acetobacterales</taxon>
        <taxon>Acidocellaceae</taxon>
        <taxon>Acidocella</taxon>
    </lineage>
</organism>
<evidence type="ECO:0000313" key="1">
    <source>
        <dbReference type="EMBL" id="MBB5372202.1"/>
    </source>
</evidence>
<proteinExistence type="predicted"/>
<sequence length="34" mass="3911">MDDKGRQQYAAREQHPQITPEFSQFSLLSWSSAA</sequence>
<accession>A0A840VPI2</accession>
<gene>
    <name evidence="1" type="ORF">HNP71_000426</name>
</gene>